<feature type="region of interest" description="Disordered" evidence="1">
    <location>
        <begin position="79"/>
        <end position="98"/>
    </location>
</feature>
<dbReference type="Proteomes" id="UP000765509">
    <property type="component" value="Unassembled WGS sequence"/>
</dbReference>
<proteinExistence type="predicted"/>
<accession>A0A9Q3D5H9</accession>
<evidence type="ECO:0000313" key="2">
    <source>
        <dbReference type="EMBL" id="MBW0494162.1"/>
    </source>
</evidence>
<evidence type="ECO:0000256" key="1">
    <source>
        <dbReference type="SAM" id="MobiDB-lite"/>
    </source>
</evidence>
<reference evidence="2" key="1">
    <citation type="submission" date="2021-03" db="EMBL/GenBank/DDBJ databases">
        <title>Draft genome sequence of rust myrtle Austropuccinia psidii MF-1, a brazilian biotype.</title>
        <authorList>
            <person name="Quecine M.C."/>
            <person name="Pachon D.M.R."/>
            <person name="Bonatelli M.L."/>
            <person name="Correr F.H."/>
            <person name="Franceschini L.M."/>
            <person name="Leite T.F."/>
            <person name="Margarido G.R.A."/>
            <person name="Almeida C.A."/>
            <person name="Ferrarezi J.A."/>
            <person name="Labate C.A."/>
        </authorList>
    </citation>
    <scope>NUCLEOTIDE SEQUENCE</scope>
    <source>
        <strain evidence="2">MF-1</strain>
    </source>
</reference>
<sequence length="98" mass="10200">MENLMSSFISKIKCIEDGSTLPPESGIIIAASPIPVSSNSAILSSCSSVIPLASSCIDNMPHLNQQSNDTPCLNLPTSSLDTSTSLYSISSHTNQSGN</sequence>
<dbReference type="AlphaFoldDB" id="A0A9Q3D5H9"/>
<evidence type="ECO:0000313" key="3">
    <source>
        <dbReference type="Proteomes" id="UP000765509"/>
    </source>
</evidence>
<gene>
    <name evidence="2" type="ORF">O181_033877</name>
</gene>
<organism evidence="2 3">
    <name type="scientific">Austropuccinia psidii MF-1</name>
    <dbReference type="NCBI Taxonomy" id="1389203"/>
    <lineage>
        <taxon>Eukaryota</taxon>
        <taxon>Fungi</taxon>
        <taxon>Dikarya</taxon>
        <taxon>Basidiomycota</taxon>
        <taxon>Pucciniomycotina</taxon>
        <taxon>Pucciniomycetes</taxon>
        <taxon>Pucciniales</taxon>
        <taxon>Sphaerophragmiaceae</taxon>
        <taxon>Austropuccinia</taxon>
    </lineage>
</organism>
<protein>
    <submittedName>
        <fullName evidence="2">Uncharacterized protein</fullName>
    </submittedName>
</protein>
<comment type="caution">
    <text evidence="2">The sequence shown here is derived from an EMBL/GenBank/DDBJ whole genome shotgun (WGS) entry which is preliminary data.</text>
</comment>
<name>A0A9Q3D5H9_9BASI</name>
<keyword evidence="3" id="KW-1185">Reference proteome</keyword>
<dbReference type="EMBL" id="AVOT02012439">
    <property type="protein sequence ID" value="MBW0494162.1"/>
    <property type="molecule type" value="Genomic_DNA"/>
</dbReference>